<keyword evidence="3" id="KW-1185">Reference proteome</keyword>
<accession>A0A317EC61</accession>
<dbReference type="AlphaFoldDB" id="A0A317EC61"/>
<organism evidence="2 3">
    <name type="scientific">Zavarzinia aquatilis</name>
    <dbReference type="NCBI Taxonomy" id="2211142"/>
    <lineage>
        <taxon>Bacteria</taxon>
        <taxon>Pseudomonadati</taxon>
        <taxon>Pseudomonadota</taxon>
        <taxon>Alphaproteobacteria</taxon>
        <taxon>Rhodospirillales</taxon>
        <taxon>Zavarziniaceae</taxon>
        <taxon>Zavarzinia</taxon>
    </lineage>
</organism>
<dbReference type="Proteomes" id="UP000245461">
    <property type="component" value="Unassembled WGS sequence"/>
</dbReference>
<dbReference type="RefSeq" id="WP_109904266.1">
    <property type="nucleotide sequence ID" value="NZ_QGLE01000003.1"/>
</dbReference>
<feature type="transmembrane region" description="Helical" evidence="1">
    <location>
        <begin position="12"/>
        <end position="33"/>
    </location>
</feature>
<keyword evidence="1" id="KW-0472">Membrane</keyword>
<name>A0A317EC61_9PROT</name>
<keyword evidence="1" id="KW-1133">Transmembrane helix</keyword>
<evidence type="ECO:0000313" key="2">
    <source>
        <dbReference type="EMBL" id="PWR24638.1"/>
    </source>
</evidence>
<evidence type="ECO:0008006" key="4">
    <source>
        <dbReference type="Google" id="ProtNLM"/>
    </source>
</evidence>
<dbReference type="EMBL" id="QGLE01000003">
    <property type="protein sequence ID" value="PWR24638.1"/>
    <property type="molecule type" value="Genomic_DNA"/>
</dbReference>
<proteinExistence type="predicted"/>
<keyword evidence="1" id="KW-0812">Transmembrane</keyword>
<evidence type="ECO:0000256" key="1">
    <source>
        <dbReference type="SAM" id="Phobius"/>
    </source>
</evidence>
<dbReference type="NCBIfam" id="TIGR02532">
    <property type="entry name" value="IV_pilin_GFxxxE"/>
    <property type="match status" value="1"/>
</dbReference>
<dbReference type="InterPro" id="IPR012902">
    <property type="entry name" value="N_methyl_site"/>
</dbReference>
<evidence type="ECO:0000313" key="3">
    <source>
        <dbReference type="Proteomes" id="UP000245461"/>
    </source>
</evidence>
<reference evidence="2 3" key="1">
    <citation type="submission" date="2018-05" db="EMBL/GenBank/DDBJ databases">
        <title>Zavarzinia sp. HR-AS.</title>
        <authorList>
            <person name="Lee Y."/>
            <person name="Jeon C.O."/>
        </authorList>
    </citation>
    <scope>NUCLEOTIDE SEQUENCE [LARGE SCALE GENOMIC DNA]</scope>
    <source>
        <strain evidence="2 3">HR-AS</strain>
    </source>
</reference>
<protein>
    <recommendedName>
        <fullName evidence="4">Type II secretion system protein</fullName>
    </recommendedName>
</protein>
<comment type="caution">
    <text evidence="2">The sequence shown here is derived from an EMBL/GenBank/DDBJ whole genome shotgun (WGS) entry which is preliminary data.</text>
</comment>
<gene>
    <name evidence="2" type="ORF">DKG74_07495</name>
</gene>
<dbReference type="Pfam" id="PF07963">
    <property type="entry name" value="N_methyl"/>
    <property type="match status" value="1"/>
</dbReference>
<sequence>MARRDGQRGFGLVEVLVALGVLGLGLGLLFGIVGDTALRSRIGGDRQAALLVARSQLDGAGIAYALDGREVGGVSGPLAYAVRSRPYETAAPSTAGQLWLVTVSVWPRAGGPVIAELRSLRLVPPR</sequence>